<accession>A0A4Y7I9G8</accession>
<organism evidence="1 2">
    <name type="scientific">Papaver somniferum</name>
    <name type="common">Opium poppy</name>
    <dbReference type="NCBI Taxonomy" id="3469"/>
    <lineage>
        <taxon>Eukaryota</taxon>
        <taxon>Viridiplantae</taxon>
        <taxon>Streptophyta</taxon>
        <taxon>Embryophyta</taxon>
        <taxon>Tracheophyta</taxon>
        <taxon>Spermatophyta</taxon>
        <taxon>Magnoliopsida</taxon>
        <taxon>Ranunculales</taxon>
        <taxon>Papaveraceae</taxon>
        <taxon>Papaveroideae</taxon>
        <taxon>Papaver</taxon>
    </lineage>
</organism>
<dbReference type="EMBL" id="CM010715">
    <property type="protein sequence ID" value="RZC44039.1"/>
    <property type="molecule type" value="Genomic_DNA"/>
</dbReference>
<keyword evidence="2" id="KW-1185">Reference proteome</keyword>
<name>A0A4Y7I9G8_PAPSO</name>
<proteinExistence type="predicted"/>
<sequence>MDNQSLVSAALSSSSLKGYKKKKKKSNYDIEEASTSAAIMIRNLGFSCYNDDEFLFDRVVVTKGLSGDVRV</sequence>
<gene>
    <name evidence="1" type="ORF">C5167_036990</name>
</gene>
<dbReference type="Proteomes" id="UP000316621">
    <property type="component" value="Chromosome 1"/>
</dbReference>
<evidence type="ECO:0000313" key="1">
    <source>
        <dbReference type="EMBL" id="RZC44039.1"/>
    </source>
</evidence>
<evidence type="ECO:0000313" key="2">
    <source>
        <dbReference type="Proteomes" id="UP000316621"/>
    </source>
</evidence>
<dbReference type="Gramene" id="RZC44039">
    <property type="protein sequence ID" value="RZC44039"/>
    <property type="gene ID" value="C5167_036990"/>
</dbReference>
<protein>
    <submittedName>
        <fullName evidence="1">Uncharacterized protein</fullName>
    </submittedName>
</protein>
<reference evidence="1 2" key="1">
    <citation type="journal article" date="2018" name="Science">
        <title>The opium poppy genome and morphinan production.</title>
        <authorList>
            <person name="Guo L."/>
            <person name="Winzer T."/>
            <person name="Yang X."/>
            <person name="Li Y."/>
            <person name="Ning Z."/>
            <person name="He Z."/>
            <person name="Teodor R."/>
            <person name="Lu Y."/>
            <person name="Bowser T.A."/>
            <person name="Graham I.A."/>
            <person name="Ye K."/>
        </authorList>
    </citation>
    <scope>NUCLEOTIDE SEQUENCE [LARGE SCALE GENOMIC DNA]</scope>
    <source>
        <strain evidence="2">cv. HN1</strain>
        <tissue evidence="1">Leaves</tissue>
    </source>
</reference>
<dbReference type="AlphaFoldDB" id="A0A4Y7I9G8"/>